<sequence length="87" mass="9480">MRGAVWTAANNYNCRERLNGLINYNLPASICRRVNLFSRSIAVLLLDAPRPGTRRQRRAGGGDGTQDSPAFGGILSDGHERSAPELI</sequence>
<dbReference type="Proteomes" id="UP000299102">
    <property type="component" value="Unassembled WGS sequence"/>
</dbReference>
<name>A0A4C1YML0_EUMVA</name>
<evidence type="ECO:0000256" key="1">
    <source>
        <dbReference type="SAM" id="MobiDB-lite"/>
    </source>
</evidence>
<keyword evidence="3" id="KW-1185">Reference proteome</keyword>
<evidence type="ECO:0000313" key="2">
    <source>
        <dbReference type="EMBL" id="GBP76323.1"/>
    </source>
</evidence>
<organism evidence="2 3">
    <name type="scientific">Eumeta variegata</name>
    <name type="common">Bagworm moth</name>
    <name type="synonym">Eumeta japonica</name>
    <dbReference type="NCBI Taxonomy" id="151549"/>
    <lineage>
        <taxon>Eukaryota</taxon>
        <taxon>Metazoa</taxon>
        <taxon>Ecdysozoa</taxon>
        <taxon>Arthropoda</taxon>
        <taxon>Hexapoda</taxon>
        <taxon>Insecta</taxon>
        <taxon>Pterygota</taxon>
        <taxon>Neoptera</taxon>
        <taxon>Endopterygota</taxon>
        <taxon>Lepidoptera</taxon>
        <taxon>Glossata</taxon>
        <taxon>Ditrysia</taxon>
        <taxon>Tineoidea</taxon>
        <taxon>Psychidae</taxon>
        <taxon>Oiketicinae</taxon>
        <taxon>Eumeta</taxon>
    </lineage>
</organism>
<dbReference type="EMBL" id="BGZK01001286">
    <property type="protein sequence ID" value="GBP76323.1"/>
    <property type="molecule type" value="Genomic_DNA"/>
</dbReference>
<comment type="caution">
    <text evidence="2">The sequence shown here is derived from an EMBL/GenBank/DDBJ whole genome shotgun (WGS) entry which is preliminary data.</text>
</comment>
<proteinExistence type="predicted"/>
<feature type="region of interest" description="Disordered" evidence="1">
    <location>
        <begin position="52"/>
        <end position="87"/>
    </location>
</feature>
<gene>
    <name evidence="2" type="ORF">EVAR_59270_1</name>
</gene>
<feature type="compositionally biased region" description="Basic and acidic residues" evidence="1">
    <location>
        <begin position="77"/>
        <end position="87"/>
    </location>
</feature>
<accession>A0A4C1YML0</accession>
<reference evidence="2 3" key="1">
    <citation type="journal article" date="2019" name="Commun. Biol.">
        <title>The bagworm genome reveals a unique fibroin gene that provides high tensile strength.</title>
        <authorList>
            <person name="Kono N."/>
            <person name="Nakamura H."/>
            <person name="Ohtoshi R."/>
            <person name="Tomita M."/>
            <person name="Numata K."/>
            <person name="Arakawa K."/>
        </authorList>
    </citation>
    <scope>NUCLEOTIDE SEQUENCE [LARGE SCALE GENOMIC DNA]</scope>
</reference>
<evidence type="ECO:0000313" key="3">
    <source>
        <dbReference type="Proteomes" id="UP000299102"/>
    </source>
</evidence>
<dbReference type="AlphaFoldDB" id="A0A4C1YML0"/>
<protein>
    <submittedName>
        <fullName evidence="2">Uncharacterized protein</fullName>
    </submittedName>
</protein>